<dbReference type="InterPro" id="IPR007607">
    <property type="entry name" value="BacA/B"/>
</dbReference>
<dbReference type="Pfam" id="PF04519">
    <property type="entry name" value="Bactofilin"/>
    <property type="match status" value="1"/>
</dbReference>
<organism evidence="2 3">
    <name type="scientific">Candidatus Nitrohelix vancouverensis</name>
    <dbReference type="NCBI Taxonomy" id="2705534"/>
    <lineage>
        <taxon>Bacteria</taxon>
        <taxon>Pseudomonadati</taxon>
        <taxon>Nitrospinota/Tectimicrobiota group</taxon>
        <taxon>Nitrospinota</taxon>
        <taxon>Nitrospinia</taxon>
        <taxon>Nitrospinales</taxon>
        <taxon>Nitrospinaceae</taxon>
        <taxon>Candidatus Nitrohelix</taxon>
    </lineage>
</organism>
<accession>A0A7T0C120</accession>
<dbReference type="PANTHER" id="PTHR35024">
    <property type="entry name" value="HYPOTHETICAL CYTOSOLIC PROTEIN"/>
    <property type="match status" value="1"/>
</dbReference>
<dbReference type="Proteomes" id="UP000594464">
    <property type="component" value="Chromosome"/>
</dbReference>
<evidence type="ECO:0000256" key="1">
    <source>
        <dbReference type="ARBA" id="ARBA00044755"/>
    </source>
</evidence>
<name>A0A7T0C120_9BACT</name>
<evidence type="ECO:0000313" key="3">
    <source>
        <dbReference type="Proteomes" id="UP000594464"/>
    </source>
</evidence>
<comment type="similarity">
    <text evidence="1">Belongs to the bactofilin family.</text>
</comment>
<dbReference type="PANTHER" id="PTHR35024:SF4">
    <property type="entry name" value="POLYMER-FORMING CYTOSKELETAL PROTEIN"/>
    <property type="match status" value="1"/>
</dbReference>
<proteinExistence type="inferred from homology"/>
<dbReference type="KEGG" id="nva:G3M78_03765"/>
<dbReference type="EMBL" id="CP048620">
    <property type="protein sequence ID" value="QPJ64557.1"/>
    <property type="molecule type" value="Genomic_DNA"/>
</dbReference>
<reference evidence="3" key="1">
    <citation type="submission" date="2020-02" db="EMBL/GenBank/DDBJ databases">
        <title>Genomic and physiological characterization of two novel Nitrospinaceae genera.</title>
        <authorList>
            <person name="Mueller A.J."/>
            <person name="Jung M.-Y."/>
            <person name="Strachan C.R."/>
            <person name="Herbold C.W."/>
            <person name="Kirkegaard R.H."/>
            <person name="Daims H."/>
        </authorList>
    </citation>
    <scope>NUCLEOTIDE SEQUENCE [LARGE SCALE GENOMIC DNA]</scope>
</reference>
<gene>
    <name evidence="2" type="ORF">G3M78_03765</name>
</gene>
<dbReference type="AlphaFoldDB" id="A0A7T0C120"/>
<sequence>MLELNVSVLTTREFRVLSLADPKGYYRETERDELLGIIDKLKTEQASCTRPEKKLLKLWNSVEIGILAPRGETLSGPLFNRGKIRVEGRVAGRVVSDDEVIIESGGEAFGDVTAPLVVCRGFVRGTVRCAKRLEVASSARMEGDLIAPNLFLQKGARVDGQCNIVRPEQAKKRVWLRWSDRFKFKRVG</sequence>
<protein>
    <submittedName>
        <fullName evidence="2">Polymer-forming cytoskeletal protein</fullName>
    </submittedName>
</protein>
<evidence type="ECO:0000313" key="2">
    <source>
        <dbReference type="EMBL" id="QPJ64557.1"/>
    </source>
</evidence>